<evidence type="ECO:0000313" key="6">
    <source>
        <dbReference type="Proteomes" id="UP000259916"/>
    </source>
</evidence>
<gene>
    <name evidence="5" type="ORF">KF1_015</name>
</gene>
<dbReference type="Pfam" id="PF03906">
    <property type="entry name" value="Phage_T7_tail"/>
    <property type="match status" value="1"/>
</dbReference>
<protein>
    <submittedName>
        <fullName evidence="5">Putative tail fiber protein</fullName>
    </submittedName>
</protein>
<evidence type="ECO:0000256" key="1">
    <source>
        <dbReference type="ARBA" id="ARBA00004328"/>
    </source>
</evidence>
<dbReference type="EMBL" id="MF754111">
    <property type="protein sequence ID" value="ATI19037.1"/>
    <property type="molecule type" value="Genomic_DNA"/>
</dbReference>
<proteinExistence type="predicted"/>
<reference evidence="5 6" key="1">
    <citation type="submission" date="2017-08" db="EMBL/GenBank/DDBJ databases">
        <title>Complete genome sequence of bacteriophage vB_VpaP_KF1.</title>
        <authorList>
            <person name="Yu J."/>
            <person name="Kwak S.-J."/>
            <person name="Lim J.-A."/>
            <person name="Chang H.-J."/>
        </authorList>
    </citation>
    <scope>NUCLEOTIDE SEQUENCE [LARGE SCALE GENOMIC DNA]</scope>
</reference>
<dbReference type="InterPro" id="IPR005604">
    <property type="entry name" value="Phage_T7_tail_fibre-like_N"/>
</dbReference>
<dbReference type="Proteomes" id="UP000259916">
    <property type="component" value="Segment"/>
</dbReference>
<feature type="domain" description="Bacteriophage T7 tail fibre protein-like N-terminal" evidence="4">
    <location>
        <begin position="4"/>
        <end position="108"/>
    </location>
</feature>
<keyword evidence="2" id="KW-1227">Viral tail protein</keyword>
<organism evidence="5 6">
    <name type="scientific">Vibrio phage vB_VpaP_KF1</name>
    <dbReference type="NCBI Taxonomy" id="2041472"/>
    <lineage>
        <taxon>Viruses</taxon>
        <taxon>Duplodnaviria</taxon>
        <taxon>Heunggongvirae</taxon>
        <taxon>Uroviricota</taxon>
        <taxon>Caudoviricetes</taxon>
        <taxon>Autographivirales</taxon>
        <taxon>Autoscriptoviridae</taxon>
        <taxon>Maculvirus</taxon>
        <taxon>Maculvirus KF1</taxon>
    </lineage>
</organism>
<name>A0A384X1Y4_9CAUD</name>
<dbReference type="GO" id="GO:0098015">
    <property type="term" value="C:virus tail"/>
    <property type="evidence" value="ECO:0007669"/>
    <property type="project" value="UniProtKB-KW"/>
</dbReference>
<evidence type="ECO:0000313" key="5">
    <source>
        <dbReference type="EMBL" id="ATI19037.1"/>
    </source>
</evidence>
<comment type="subcellular location">
    <subcellularLocation>
        <location evidence="1">Virion</location>
    </subcellularLocation>
</comment>
<keyword evidence="6" id="KW-1185">Reference proteome</keyword>
<keyword evidence="3" id="KW-0946">Virion</keyword>
<evidence type="ECO:0000259" key="4">
    <source>
        <dbReference type="Pfam" id="PF03906"/>
    </source>
</evidence>
<sequence>MALSVQRATSDGTMTNIVLSIEFFDTRDIFVTLDETPAIEGTDYTWQGRTQINFTNAPLADGVEVTLTRRTNRTALRHIFSEGAEFTRANLDDAHTQLLYLSQEMTEGSGISDFYGDLDMHRYRVRNMAQGTENRDAVTFLQLKEVADRVTAIENIKGTNRRGPITISTKSPDTVPVQYEEWVMIGDVDNGAFVNSTNDKDQE</sequence>
<evidence type="ECO:0000256" key="2">
    <source>
        <dbReference type="ARBA" id="ARBA00022732"/>
    </source>
</evidence>
<evidence type="ECO:0000256" key="3">
    <source>
        <dbReference type="ARBA" id="ARBA00022844"/>
    </source>
</evidence>
<accession>A0A384X1Y4</accession>